<dbReference type="EMBL" id="JACHGW010000005">
    <property type="protein sequence ID" value="MBB6052974.1"/>
    <property type="molecule type" value="Genomic_DNA"/>
</dbReference>
<evidence type="ECO:0000256" key="1">
    <source>
        <dbReference type="SAM" id="SignalP"/>
    </source>
</evidence>
<dbReference type="AlphaFoldDB" id="A0A7W9SVK9"/>
<keyword evidence="3" id="KW-1185">Reference proteome</keyword>
<organism evidence="2 3">
    <name type="scientific">Armatimonas rosea</name>
    <dbReference type="NCBI Taxonomy" id="685828"/>
    <lineage>
        <taxon>Bacteria</taxon>
        <taxon>Bacillati</taxon>
        <taxon>Armatimonadota</taxon>
        <taxon>Armatimonadia</taxon>
        <taxon>Armatimonadales</taxon>
        <taxon>Armatimonadaceae</taxon>
        <taxon>Armatimonas</taxon>
    </lineage>
</organism>
<evidence type="ECO:0000313" key="3">
    <source>
        <dbReference type="Proteomes" id="UP000520814"/>
    </source>
</evidence>
<dbReference type="Proteomes" id="UP000520814">
    <property type="component" value="Unassembled WGS sequence"/>
</dbReference>
<dbReference type="RefSeq" id="WP_184202816.1">
    <property type="nucleotide sequence ID" value="NZ_JACHGW010000005.1"/>
</dbReference>
<feature type="signal peptide" evidence="1">
    <location>
        <begin position="1"/>
        <end position="19"/>
    </location>
</feature>
<evidence type="ECO:0000313" key="2">
    <source>
        <dbReference type="EMBL" id="MBB6052974.1"/>
    </source>
</evidence>
<comment type="caution">
    <text evidence="2">The sequence shown here is derived from an EMBL/GenBank/DDBJ whole genome shotgun (WGS) entry which is preliminary data.</text>
</comment>
<proteinExistence type="predicted"/>
<gene>
    <name evidence="2" type="ORF">HNQ39_004806</name>
</gene>
<reference evidence="2 3" key="1">
    <citation type="submission" date="2020-08" db="EMBL/GenBank/DDBJ databases">
        <title>Genomic Encyclopedia of Type Strains, Phase IV (KMG-IV): sequencing the most valuable type-strain genomes for metagenomic binning, comparative biology and taxonomic classification.</title>
        <authorList>
            <person name="Goeker M."/>
        </authorList>
    </citation>
    <scope>NUCLEOTIDE SEQUENCE [LARGE SCALE GENOMIC DNA]</scope>
    <source>
        <strain evidence="2 3">DSM 23562</strain>
    </source>
</reference>
<feature type="chain" id="PRO_5030753004" description="Outer membrane protein beta-barrel domain-containing protein" evidence="1">
    <location>
        <begin position="20"/>
        <end position="181"/>
    </location>
</feature>
<evidence type="ECO:0008006" key="4">
    <source>
        <dbReference type="Google" id="ProtNLM"/>
    </source>
</evidence>
<protein>
    <recommendedName>
        <fullName evidence="4">Outer membrane protein beta-barrel domain-containing protein</fullName>
    </recommendedName>
</protein>
<sequence length="181" mass="19066">MKIVASLLLACLTATPTLAQKPERPFRVFVGVLDVLKVGTGPVLGRDTYSQYGLSYDLKTASMGSKTVSYGLFYDYATGKDTGTWKSYGYDVFIRGGGVQARVTLSDASGAGQPSLGLGIGSYGVGSVTGDGRGPFGVSTATDVGAKLTLGYELKSGVLAEVGYLRLGTRDLLQYRVGYRF</sequence>
<accession>A0A7W9SVK9</accession>
<keyword evidence="1" id="KW-0732">Signal</keyword>
<name>A0A7W9SVK9_ARMRO</name>